<dbReference type="InterPro" id="IPR006578">
    <property type="entry name" value="MADF-dom"/>
</dbReference>
<dbReference type="AlphaFoldDB" id="A0A2H1VF98"/>
<gene>
    <name evidence="3" type="ORF">SFRICE_012286</name>
</gene>
<name>A0A2H1VF98_SPOFR</name>
<evidence type="ECO:0000256" key="1">
    <source>
        <dbReference type="SAM" id="MobiDB-lite"/>
    </source>
</evidence>
<organism evidence="3">
    <name type="scientific">Spodoptera frugiperda</name>
    <name type="common">Fall armyworm</name>
    <dbReference type="NCBI Taxonomy" id="7108"/>
    <lineage>
        <taxon>Eukaryota</taxon>
        <taxon>Metazoa</taxon>
        <taxon>Ecdysozoa</taxon>
        <taxon>Arthropoda</taxon>
        <taxon>Hexapoda</taxon>
        <taxon>Insecta</taxon>
        <taxon>Pterygota</taxon>
        <taxon>Neoptera</taxon>
        <taxon>Endopterygota</taxon>
        <taxon>Lepidoptera</taxon>
        <taxon>Glossata</taxon>
        <taxon>Ditrysia</taxon>
        <taxon>Noctuoidea</taxon>
        <taxon>Noctuidae</taxon>
        <taxon>Amphipyrinae</taxon>
        <taxon>Spodoptera</taxon>
    </lineage>
</organism>
<feature type="domain" description="MADF" evidence="2">
    <location>
        <begin position="5"/>
        <end position="91"/>
    </location>
</feature>
<evidence type="ECO:0000259" key="2">
    <source>
        <dbReference type="PROSITE" id="PS51029"/>
    </source>
</evidence>
<dbReference type="PANTHER" id="PTHR12243:SF67">
    <property type="entry name" value="COREPRESSOR OF PANGOLIN, ISOFORM A-RELATED"/>
    <property type="match status" value="1"/>
</dbReference>
<dbReference type="InterPro" id="IPR039353">
    <property type="entry name" value="TF_Adf1"/>
</dbReference>
<dbReference type="Pfam" id="PF10545">
    <property type="entry name" value="MADF_DNA_bdg"/>
    <property type="match status" value="1"/>
</dbReference>
<dbReference type="GO" id="GO:0006357">
    <property type="term" value="P:regulation of transcription by RNA polymerase II"/>
    <property type="evidence" value="ECO:0007669"/>
    <property type="project" value="TreeGrafter"/>
</dbReference>
<feature type="region of interest" description="Disordered" evidence="1">
    <location>
        <begin position="240"/>
        <end position="281"/>
    </location>
</feature>
<dbReference type="PANTHER" id="PTHR12243">
    <property type="entry name" value="MADF DOMAIN TRANSCRIPTION FACTOR"/>
    <property type="match status" value="1"/>
</dbReference>
<evidence type="ECO:0000313" key="3">
    <source>
        <dbReference type="EMBL" id="SOQ39523.1"/>
    </source>
</evidence>
<dbReference type="PROSITE" id="PS51029">
    <property type="entry name" value="MADF"/>
    <property type="match status" value="1"/>
</dbReference>
<sequence>MDVGKLIELVRQNVFLYDISHRDYKNPSLKNATWESIASELNESCEACRHKWKTVRDSYIKHKKLLKRKTGKKPIEYIWASHLSFLEKHQVNRRSFYQSANDKSYSSQAVATTTKSLEKPQKPVRDELQLQSMLALSPPPLAPLTTSKEDNTLKFQTLTKVRNSIDTASATSTKRLNEIDATDLLFLSYSSTFKTFSGRQQALMKIQLAKLFANTELENLDNAETSRDEMDRNCSPVIVKTECYSEQEDSRNSQSGTSSNEEDDDNSDDKPLKRTRRGSQT</sequence>
<dbReference type="SMART" id="SM00595">
    <property type="entry name" value="MADF"/>
    <property type="match status" value="1"/>
</dbReference>
<dbReference type="EMBL" id="ODYU01002266">
    <property type="protein sequence ID" value="SOQ39523.1"/>
    <property type="molecule type" value="Genomic_DNA"/>
</dbReference>
<accession>A0A2H1VF98</accession>
<protein>
    <submittedName>
        <fullName evidence="3">SFRICE_012286</fullName>
    </submittedName>
</protein>
<reference evidence="3" key="1">
    <citation type="submission" date="2016-07" db="EMBL/GenBank/DDBJ databases">
        <authorList>
            <person name="Bretaudeau A."/>
        </authorList>
    </citation>
    <scope>NUCLEOTIDE SEQUENCE</scope>
    <source>
        <strain evidence="3">Rice</strain>
        <tissue evidence="3">Whole body</tissue>
    </source>
</reference>
<proteinExistence type="predicted"/>
<dbReference type="GO" id="GO:0005634">
    <property type="term" value="C:nucleus"/>
    <property type="evidence" value="ECO:0007669"/>
    <property type="project" value="TreeGrafter"/>
</dbReference>
<dbReference type="GO" id="GO:0005667">
    <property type="term" value="C:transcription regulator complex"/>
    <property type="evidence" value="ECO:0007669"/>
    <property type="project" value="TreeGrafter"/>
</dbReference>